<dbReference type="Proteomes" id="UP000561459">
    <property type="component" value="Unassembled WGS sequence"/>
</dbReference>
<reference evidence="3 4" key="1">
    <citation type="submission" date="2020-08" db="EMBL/GenBank/DDBJ databases">
        <title>Genomic Encyclopedia of Type Strains, Phase IV (KMG-IV): sequencing the most valuable type-strain genomes for metagenomic binning, comparative biology and taxonomic classification.</title>
        <authorList>
            <person name="Goeker M."/>
        </authorList>
    </citation>
    <scope>NUCLEOTIDE SEQUENCE [LARGE SCALE GENOMIC DNA]</scope>
    <source>
        <strain evidence="3 4">DSM 27568</strain>
    </source>
</reference>
<feature type="transmembrane region" description="Helical" evidence="1">
    <location>
        <begin position="123"/>
        <end position="145"/>
    </location>
</feature>
<dbReference type="InterPro" id="IPR018476">
    <property type="entry name" value="GlyceroP-diester-Pdiesterase_M"/>
</dbReference>
<comment type="caution">
    <text evidence="3">The sequence shown here is derived from an EMBL/GenBank/DDBJ whole genome shotgun (WGS) entry which is preliminary data.</text>
</comment>
<evidence type="ECO:0000313" key="3">
    <source>
        <dbReference type="EMBL" id="MBB3939925.1"/>
    </source>
</evidence>
<organism evidence="3 4">
    <name type="scientific">Novosphingobium fluoreni</name>
    <dbReference type="NCBI Taxonomy" id="1391222"/>
    <lineage>
        <taxon>Bacteria</taxon>
        <taxon>Pseudomonadati</taxon>
        <taxon>Pseudomonadota</taxon>
        <taxon>Alphaproteobacteria</taxon>
        <taxon>Sphingomonadales</taxon>
        <taxon>Sphingomonadaceae</taxon>
        <taxon>Novosphingobium</taxon>
    </lineage>
</organism>
<proteinExistence type="predicted"/>
<protein>
    <submittedName>
        <fullName evidence="3">Putative membrane protein</fullName>
    </submittedName>
</protein>
<name>A0A7W6C3S6_9SPHN</name>
<evidence type="ECO:0000259" key="2">
    <source>
        <dbReference type="Pfam" id="PF10110"/>
    </source>
</evidence>
<feature type="transmembrane region" description="Helical" evidence="1">
    <location>
        <begin position="165"/>
        <end position="186"/>
    </location>
</feature>
<keyword evidence="1" id="KW-0472">Membrane</keyword>
<keyword evidence="1" id="KW-1133">Transmembrane helix</keyword>
<dbReference type="Pfam" id="PF10110">
    <property type="entry name" value="GPDPase_memb"/>
    <property type="match status" value="1"/>
</dbReference>
<keyword evidence="1" id="KW-0812">Transmembrane</keyword>
<feature type="transmembrane region" description="Helical" evidence="1">
    <location>
        <begin position="28"/>
        <end position="46"/>
    </location>
</feature>
<evidence type="ECO:0000256" key="1">
    <source>
        <dbReference type="SAM" id="Phobius"/>
    </source>
</evidence>
<evidence type="ECO:0000313" key="4">
    <source>
        <dbReference type="Proteomes" id="UP000561459"/>
    </source>
</evidence>
<dbReference type="AlphaFoldDB" id="A0A7W6C3S6"/>
<gene>
    <name evidence="3" type="ORF">GGR39_001575</name>
</gene>
<dbReference type="EMBL" id="JACIDY010000003">
    <property type="protein sequence ID" value="MBB3939925.1"/>
    <property type="molecule type" value="Genomic_DNA"/>
</dbReference>
<feature type="domain" description="Glycerophosphoryl diester phosphodiesterase membrane" evidence="2">
    <location>
        <begin position="72"/>
        <end position="192"/>
    </location>
</feature>
<sequence length="201" mass="21559">MALLAGAAVMAVVDTAFEIVTPDSNNNLISSVVSIAVVYLVMRTLLREEGLVDREGGFGSYFGASLLAGIGAIVGLVFLIVPGLYLMARWSLAPTMVLSQGYRATDALRESWRVTQPFAWKLVLVWFLYYLAFIVLVLLMAAPAGYLVTQGVVAEEGTLGTPVTFLVSVLVNLGLIAAAYISVVVFRQIFTAASELEDVFA</sequence>
<keyword evidence="4" id="KW-1185">Reference proteome</keyword>
<dbReference type="RefSeq" id="WP_183616617.1">
    <property type="nucleotide sequence ID" value="NZ_JACIDY010000003.1"/>
</dbReference>
<feature type="transmembrane region" description="Helical" evidence="1">
    <location>
        <begin position="58"/>
        <end position="80"/>
    </location>
</feature>
<accession>A0A7W6C3S6</accession>